<protein>
    <recommendedName>
        <fullName evidence="9">DUF676 domain-containing protein</fullName>
    </recommendedName>
</protein>
<gene>
    <name evidence="10" type="ORF">K469DRAFT_721172</name>
</gene>
<name>A0A6A6DH41_9PEZI</name>
<accession>A0A6A6DH41</accession>
<evidence type="ECO:0000259" key="9">
    <source>
        <dbReference type="Pfam" id="PF05057"/>
    </source>
</evidence>
<evidence type="ECO:0000256" key="8">
    <source>
        <dbReference type="SAM" id="MobiDB-lite"/>
    </source>
</evidence>
<dbReference type="InterPro" id="IPR029058">
    <property type="entry name" value="AB_hydrolase_fold"/>
</dbReference>
<feature type="domain" description="DUF676" evidence="9">
    <location>
        <begin position="44"/>
        <end position="176"/>
    </location>
</feature>
<evidence type="ECO:0000256" key="2">
    <source>
        <dbReference type="ARBA" id="ARBA00004240"/>
    </source>
</evidence>
<evidence type="ECO:0000256" key="4">
    <source>
        <dbReference type="ARBA" id="ARBA00007920"/>
    </source>
</evidence>
<dbReference type="InterPro" id="IPR052374">
    <property type="entry name" value="SERAC1"/>
</dbReference>
<dbReference type="GO" id="GO:0005739">
    <property type="term" value="C:mitochondrion"/>
    <property type="evidence" value="ECO:0007669"/>
    <property type="project" value="UniProtKB-SubCell"/>
</dbReference>
<dbReference type="GO" id="GO:0016020">
    <property type="term" value="C:membrane"/>
    <property type="evidence" value="ECO:0007669"/>
    <property type="project" value="UniProtKB-SubCell"/>
</dbReference>
<dbReference type="InterPro" id="IPR007751">
    <property type="entry name" value="DUF676_lipase-like"/>
</dbReference>
<evidence type="ECO:0000313" key="11">
    <source>
        <dbReference type="Proteomes" id="UP000800200"/>
    </source>
</evidence>
<keyword evidence="6" id="KW-0496">Mitochondrion</keyword>
<proteinExistence type="inferred from homology"/>
<feature type="region of interest" description="Disordered" evidence="8">
    <location>
        <begin position="1"/>
        <end position="22"/>
    </location>
</feature>
<evidence type="ECO:0000256" key="1">
    <source>
        <dbReference type="ARBA" id="ARBA00004173"/>
    </source>
</evidence>
<dbReference type="PANTHER" id="PTHR48182">
    <property type="entry name" value="PROTEIN SERAC1"/>
    <property type="match status" value="1"/>
</dbReference>
<keyword evidence="7" id="KW-0472">Membrane</keyword>
<dbReference type="PANTHER" id="PTHR48182:SF2">
    <property type="entry name" value="PROTEIN SERAC1"/>
    <property type="match status" value="1"/>
</dbReference>
<dbReference type="Gene3D" id="3.40.50.1820">
    <property type="entry name" value="alpha/beta hydrolase"/>
    <property type="match status" value="1"/>
</dbReference>
<comment type="similarity">
    <text evidence="4">Belongs to the putative lipase ROG1 family.</text>
</comment>
<evidence type="ECO:0000256" key="5">
    <source>
        <dbReference type="ARBA" id="ARBA00022824"/>
    </source>
</evidence>
<keyword evidence="5" id="KW-0256">Endoplasmic reticulum</keyword>
<dbReference type="SUPFAM" id="SSF53474">
    <property type="entry name" value="alpha/beta-Hydrolases"/>
    <property type="match status" value="1"/>
</dbReference>
<comment type="subcellular location">
    <subcellularLocation>
        <location evidence="2">Endoplasmic reticulum</location>
    </subcellularLocation>
    <subcellularLocation>
        <location evidence="3">Membrane</location>
    </subcellularLocation>
    <subcellularLocation>
        <location evidence="1">Mitochondrion</location>
    </subcellularLocation>
</comment>
<dbReference type="EMBL" id="ML994698">
    <property type="protein sequence ID" value="KAF2176906.1"/>
    <property type="molecule type" value="Genomic_DNA"/>
</dbReference>
<dbReference type="OrthoDB" id="5086500at2759"/>
<evidence type="ECO:0000256" key="3">
    <source>
        <dbReference type="ARBA" id="ARBA00004370"/>
    </source>
</evidence>
<sequence>MRRLKRTPTKPSTTSASAELAERASEVPQGLQVVAEGINPIVDIVAVHGLNGHRDKTWTASNGVNWLRDLLPQNLPNARIITWGYDANTHSGSRVSCQYLYDHARSLVADLCLKRQLTKTSRRPIMFVAHSLGGIIVKSALIHSDAAQQGALEEHQSIKLSTYGIIFMGTPHQGGSGVALGKLMANIASVFVAADDRLLQHLK</sequence>
<dbReference type="GO" id="GO:0005783">
    <property type="term" value="C:endoplasmic reticulum"/>
    <property type="evidence" value="ECO:0007669"/>
    <property type="project" value="UniProtKB-SubCell"/>
</dbReference>
<dbReference type="AlphaFoldDB" id="A0A6A6DH41"/>
<dbReference type="Proteomes" id="UP000800200">
    <property type="component" value="Unassembled WGS sequence"/>
</dbReference>
<dbReference type="Pfam" id="PF05057">
    <property type="entry name" value="DUF676"/>
    <property type="match status" value="1"/>
</dbReference>
<evidence type="ECO:0000256" key="6">
    <source>
        <dbReference type="ARBA" id="ARBA00023128"/>
    </source>
</evidence>
<evidence type="ECO:0000256" key="7">
    <source>
        <dbReference type="ARBA" id="ARBA00023136"/>
    </source>
</evidence>
<evidence type="ECO:0000313" key="10">
    <source>
        <dbReference type="EMBL" id="KAF2176906.1"/>
    </source>
</evidence>
<organism evidence="10 11">
    <name type="scientific">Zopfia rhizophila CBS 207.26</name>
    <dbReference type="NCBI Taxonomy" id="1314779"/>
    <lineage>
        <taxon>Eukaryota</taxon>
        <taxon>Fungi</taxon>
        <taxon>Dikarya</taxon>
        <taxon>Ascomycota</taxon>
        <taxon>Pezizomycotina</taxon>
        <taxon>Dothideomycetes</taxon>
        <taxon>Dothideomycetes incertae sedis</taxon>
        <taxon>Zopfiaceae</taxon>
        <taxon>Zopfia</taxon>
    </lineage>
</organism>
<keyword evidence="11" id="KW-1185">Reference proteome</keyword>
<reference evidence="10" key="1">
    <citation type="journal article" date="2020" name="Stud. Mycol.">
        <title>101 Dothideomycetes genomes: a test case for predicting lifestyles and emergence of pathogens.</title>
        <authorList>
            <person name="Haridas S."/>
            <person name="Albert R."/>
            <person name="Binder M."/>
            <person name="Bloem J."/>
            <person name="Labutti K."/>
            <person name="Salamov A."/>
            <person name="Andreopoulos B."/>
            <person name="Baker S."/>
            <person name="Barry K."/>
            <person name="Bills G."/>
            <person name="Bluhm B."/>
            <person name="Cannon C."/>
            <person name="Castanera R."/>
            <person name="Culley D."/>
            <person name="Daum C."/>
            <person name="Ezra D."/>
            <person name="Gonzalez J."/>
            <person name="Henrissat B."/>
            <person name="Kuo A."/>
            <person name="Liang C."/>
            <person name="Lipzen A."/>
            <person name="Lutzoni F."/>
            <person name="Magnuson J."/>
            <person name="Mondo S."/>
            <person name="Nolan M."/>
            <person name="Ohm R."/>
            <person name="Pangilinan J."/>
            <person name="Park H.-J."/>
            <person name="Ramirez L."/>
            <person name="Alfaro M."/>
            <person name="Sun H."/>
            <person name="Tritt A."/>
            <person name="Yoshinaga Y."/>
            <person name="Zwiers L.-H."/>
            <person name="Turgeon B."/>
            <person name="Goodwin S."/>
            <person name="Spatafora J."/>
            <person name="Crous P."/>
            <person name="Grigoriev I."/>
        </authorList>
    </citation>
    <scope>NUCLEOTIDE SEQUENCE</scope>
    <source>
        <strain evidence="10">CBS 207.26</strain>
    </source>
</reference>
<feature type="compositionally biased region" description="Low complexity" evidence="8">
    <location>
        <begin position="9"/>
        <end position="19"/>
    </location>
</feature>